<sequence length="290" mass="32176">MVPSRAAKPKTRPGYEHRSRPRPAATPSRSRPWPAYLYTIISHSSLSRSLSFHLGNKLCSSTLLYDLFLHTLSSSDLLSSTSICSCDSCEIERDLSVNSILEFHVSNWEKTQESIAKTGKRKMLIRTVMPQTPASALSTDEFETASFIIIAEALPLVSLCKNVKVSSSVTICKGNIIPERAGTKKLESAEAMSSPMFHKETQEKENSARKKKASAENRQSIPSANQIEMVRLALLRRVQQDKNTGKGHAGIGTLSGECMMVPQDNIVLNSYRRVDNAESMCQMELVMDDH</sequence>
<feature type="compositionally biased region" description="Basic and acidic residues" evidence="1">
    <location>
        <begin position="197"/>
        <end position="208"/>
    </location>
</feature>
<dbReference type="Proteomes" id="UP000823749">
    <property type="component" value="Chromosome 4"/>
</dbReference>
<dbReference type="AlphaFoldDB" id="A0AAV6KPW9"/>
<evidence type="ECO:0000256" key="1">
    <source>
        <dbReference type="SAM" id="MobiDB-lite"/>
    </source>
</evidence>
<dbReference type="EMBL" id="JACTNZ010000004">
    <property type="protein sequence ID" value="KAG5554465.1"/>
    <property type="molecule type" value="Genomic_DNA"/>
</dbReference>
<keyword evidence="3" id="KW-1185">Reference proteome</keyword>
<accession>A0AAV6KPW9</accession>
<evidence type="ECO:0000313" key="3">
    <source>
        <dbReference type="Proteomes" id="UP000823749"/>
    </source>
</evidence>
<name>A0AAV6KPW9_9ERIC</name>
<feature type="region of interest" description="Disordered" evidence="1">
    <location>
        <begin position="1"/>
        <end position="30"/>
    </location>
</feature>
<comment type="caution">
    <text evidence="2">The sequence shown here is derived from an EMBL/GenBank/DDBJ whole genome shotgun (WGS) entry which is preliminary data.</text>
</comment>
<gene>
    <name evidence="2" type="ORF">RHGRI_012112</name>
</gene>
<protein>
    <submittedName>
        <fullName evidence="2">Uncharacterized protein</fullName>
    </submittedName>
</protein>
<reference evidence="2" key="1">
    <citation type="submission" date="2020-08" db="EMBL/GenBank/DDBJ databases">
        <title>Plant Genome Project.</title>
        <authorList>
            <person name="Zhang R.-G."/>
        </authorList>
    </citation>
    <scope>NUCLEOTIDE SEQUENCE</scope>
    <source>
        <strain evidence="2">WSP0</strain>
        <tissue evidence="2">Leaf</tissue>
    </source>
</reference>
<feature type="region of interest" description="Disordered" evidence="1">
    <location>
        <begin position="189"/>
        <end position="219"/>
    </location>
</feature>
<organism evidence="2 3">
    <name type="scientific">Rhododendron griersonianum</name>
    <dbReference type="NCBI Taxonomy" id="479676"/>
    <lineage>
        <taxon>Eukaryota</taxon>
        <taxon>Viridiplantae</taxon>
        <taxon>Streptophyta</taxon>
        <taxon>Embryophyta</taxon>
        <taxon>Tracheophyta</taxon>
        <taxon>Spermatophyta</taxon>
        <taxon>Magnoliopsida</taxon>
        <taxon>eudicotyledons</taxon>
        <taxon>Gunneridae</taxon>
        <taxon>Pentapetalae</taxon>
        <taxon>asterids</taxon>
        <taxon>Ericales</taxon>
        <taxon>Ericaceae</taxon>
        <taxon>Ericoideae</taxon>
        <taxon>Rhodoreae</taxon>
        <taxon>Rhododendron</taxon>
    </lineage>
</organism>
<evidence type="ECO:0000313" key="2">
    <source>
        <dbReference type="EMBL" id="KAG5554465.1"/>
    </source>
</evidence>
<proteinExistence type="predicted"/>